<evidence type="ECO:0000313" key="2">
    <source>
        <dbReference type="Proteomes" id="UP000264605"/>
    </source>
</evidence>
<gene>
    <name evidence="1" type="ORF">D0907_11155</name>
</gene>
<name>A0AAD0S0I2_9GAMM</name>
<evidence type="ECO:0000313" key="1">
    <source>
        <dbReference type="EMBL" id="AXV65780.1"/>
    </source>
</evidence>
<dbReference type="PROSITE" id="PS51257">
    <property type="entry name" value="PROKAR_LIPOPROTEIN"/>
    <property type="match status" value="1"/>
</dbReference>
<dbReference type="GeneID" id="99506024"/>
<dbReference type="KEGG" id="pdj:D0907_11155"/>
<proteinExistence type="predicted"/>
<accession>A0AAD0S0I2</accession>
<protein>
    <submittedName>
        <fullName evidence="1">Uncharacterized protein</fullName>
    </submittedName>
</protein>
<dbReference type="RefSeq" id="WP_118844466.1">
    <property type="nucleotide sequence ID" value="NZ_CP032090.1"/>
</dbReference>
<dbReference type="AlphaFoldDB" id="A0AAD0S0I2"/>
<reference evidence="1 2" key="1">
    <citation type="submission" date="2018-08" db="EMBL/GenBank/DDBJ databases">
        <title>Draft genome sequence of Pseudoalteromonas donghaensis HJ51.</title>
        <authorList>
            <person name="Oh J."/>
            <person name="Roh D."/>
        </authorList>
    </citation>
    <scope>NUCLEOTIDE SEQUENCE [LARGE SCALE GENOMIC DNA]</scope>
    <source>
        <strain evidence="1 2">HJ51</strain>
    </source>
</reference>
<organism evidence="1 2">
    <name type="scientific">Pseudoalteromonas lipolytica</name>
    <dbReference type="NCBI Taxonomy" id="570156"/>
    <lineage>
        <taxon>Bacteria</taxon>
        <taxon>Pseudomonadati</taxon>
        <taxon>Pseudomonadota</taxon>
        <taxon>Gammaproteobacteria</taxon>
        <taxon>Alteromonadales</taxon>
        <taxon>Pseudoalteromonadaceae</taxon>
        <taxon>Pseudoalteromonas</taxon>
    </lineage>
</organism>
<dbReference type="Proteomes" id="UP000264605">
    <property type="component" value="Chromosome"/>
</dbReference>
<dbReference type="EMBL" id="CP032090">
    <property type="protein sequence ID" value="AXV65780.1"/>
    <property type="molecule type" value="Genomic_DNA"/>
</dbReference>
<sequence>MNIKFIIIITGLLVSACQAESNISELHTDFQQWLKNSEAVPSHFTLKDGGLYAKKSLDSGGEIHFKETGYACIAYAPHRFYDLHTLDIARSLFNDCQVLLTNTKHRTSRDANGVLIDFGKYKESAANAFILAYADTVESFTIFQLHGFAKEKRKTNQGRKADIIVSQGRENASLFTRNITDCLNEKLNIAVMLYGRDIYELGGTKNILTTLAPSNSQFIHIELSREIREKLITDNHLLKLFKQCLTS</sequence>